<dbReference type="Gene3D" id="3.40.225.10">
    <property type="entry name" value="Class II aldolase/adducin N-terminal domain"/>
    <property type="match status" value="1"/>
</dbReference>
<evidence type="ECO:0000256" key="1">
    <source>
        <dbReference type="SAM" id="MobiDB-lite"/>
    </source>
</evidence>
<dbReference type="InterPro" id="IPR051017">
    <property type="entry name" value="Aldolase-II_Adducin_sf"/>
</dbReference>
<dbReference type="PANTHER" id="PTHR10672:SF39">
    <property type="entry name" value="CLASS II ALDOLASE_ADDUCIN N-TERMINAL DOMAIN-CONTAINING PROTEIN"/>
    <property type="match status" value="1"/>
</dbReference>
<proteinExistence type="predicted"/>
<dbReference type="OrthoDB" id="3238794at2759"/>
<protein>
    <submittedName>
        <fullName evidence="3">RHTO0S06e00540g1_1</fullName>
    </submittedName>
</protein>
<sequence length="294" mass="31972">MAPDAAALSQPPHSGTRQDQDAESFGFEKGDLAALVTPPKFDSLEDERQYLKERIALACRIFAQYGLDHHIAGHLTVRVPGEPDSFYVNPFSRSFKLMDAEDIITVSHEGDVIGGGKPGRRVVNKAGFLIHSSIHKARPDVQAICHSHSPYGKAWSTLGLPLEYTTQDSCAFYGRQSVLDSFGGVVLSKSEGARIAEKLGDGVLVVLQNHGLLTVGHTIDAAVARFILAEEQCRVSLLAHGAAQSLGTKVIQIADEEAKFTSNQGEEPIAYFMASGYFEVAEHLWGEEVRAKRN</sequence>
<dbReference type="SMART" id="SM01007">
    <property type="entry name" value="Aldolase_II"/>
    <property type="match status" value="1"/>
</dbReference>
<dbReference type="AlphaFoldDB" id="A0A061AUI8"/>
<evidence type="ECO:0000313" key="3">
    <source>
        <dbReference type="EMBL" id="CDR41307.1"/>
    </source>
</evidence>
<dbReference type="InterPro" id="IPR001303">
    <property type="entry name" value="Aldolase_II/adducin_N"/>
</dbReference>
<evidence type="ECO:0000259" key="2">
    <source>
        <dbReference type="SMART" id="SM01007"/>
    </source>
</evidence>
<dbReference type="Pfam" id="PF00596">
    <property type="entry name" value="Aldolase_II"/>
    <property type="match status" value="1"/>
</dbReference>
<dbReference type="GO" id="GO:0051015">
    <property type="term" value="F:actin filament binding"/>
    <property type="evidence" value="ECO:0007669"/>
    <property type="project" value="TreeGrafter"/>
</dbReference>
<dbReference type="SUPFAM" id="SSF53639">
    <property type="entry name" value="AraD/HMP-PK domain-like"/>
    <property type="match status" value="1"/>
</dbReference>
<dbReference type="EMBL" id="LK052941">
    <property type="protein sequence ID" value="CDR41307.1"/>
    <property type="molecule type" value="Genomic_DNA"/>
</dbReference>
<accession>A0A061AUI8</accession>
<reference evidence="3" key="1">
    <citation type="journal article" date="2014" name="Genome Announc.">
        <title>Draft genome sequence of Rhodosporidium toruloides CECT1137, an oleaginous yeast of biotechnological interest.</title>
        <authorList>
            <person name="Morin N."/>
            <person name="Calcas X."/>
            <person name="Devillers H."/>
            <person name="Durrens P."/>
            <person name="Sherman D.J."/>
            <person name="Nicaud J.-M."/>
            <person name="Neuveglise C."/>
        </authorList>
    </citation>
    <scope>NUCLEOTIDE SEQUENCE</scope>
    <source>
        <strain evidence="3">CECT1137</strain>
    </source>
</reference>
<feature type="domain" description="Class II aldolase/adducin N-terminal" evidence="2">
    <location>
        <begin position="53"/>
        <end position="237"/>
    </location>
</feature>
<organism evidence="3">
    <name type="scientific">Rhodotorula toruloides</name>
    <name type="common">Yeast</name>
    <name type="synonym">Rhodosporidium toruloides</name>
    <dbReference type="NCBI Taxonomy" id="5286"/>
    <lineage>
        <taxon>Eukaryota</taxon>
        <taxon>Fungi</taxon>
        <taxon>Dikarya</taxon>
        <taxon>Basidiomycota</taxon>
        <taxon>Pucciniomycotina</taxon>
        <taxon>Microbotryomycetes</taxon>
        <taxon>Sporidiobolales</taxon>
        <taxon>Sporidiobolaceae</taxon>
        <taxon>Rhodotorula</taxon>
    </lineage>
</organism>
<dbReference type="NCBIfam" id="NF004855">
    <property type="entry name" value="PRK06208.1"/>
    <property type="match status" value="1"/>
</dbReference>
<dbReference type="FunFam" id="3.40.225.10:FF:000009">
    <property type="entry name" value="Class II aldolase/adducin N-terminal"/>
    <property type="match status" value="1"/>
</dbReference>
<dbReference type="PANTHER" id="PTHR10672">
    <property type="entry name" value="ADDUCIN"/>
    <property type="match status" value="1"/>
</dbReference>
<dbReference type="InterPro" id="IPR036409">
    <property type="entry name" value="Aldolase_II/adducin_N_sf"/>
</dbReference>
<feature type="region of interest" description="Disordered" evidence="1">
    <location>
        <begin position="1"/>
        <end position="23"/>
    </location>
</feature>
<name>A0A061AUI8_RHOTO</name>
<dbReference type="GO" id="GO:0005856">
    <property type="term" value="C:cytoskeleton"/>
    <property type="evidence" value="ECO:0007669"/>
    <property type="project" value="TreeGrafter"/>
</dbReference>
<gene>
    <name evidence="3" type="ORF">RHTO0S_06e00540g</name>
</gene>